<dbReference type="SMR" id="A0A0A0YC34"/>
<name>A0A0A0YC34_BACIU</name>
<reference evidence="1 5" key="1">
    <citation type="submission" date="2014-12" db="EMBL/GenBank/DDBJ databases">
        <title>Comparative genome analysis of Bacillus coagulans HM-08, Clostridium butyricum HM-68, Bacillus subtilis HM-66 and Bacillus licheniformis BL-09.</title>
        <authorList>
            <person name="Zhang H."/>
        </authorList>
    </citation>
    <scope>NUCLEOTIDE SEQUENCE [LARGE SCALE GENOMIC DNA]</scope>
    <source>
        <strain evidence="1 5">HM-66</strain>
    </source>
</reference>
<dbReference type="EMBL" id="LJZV01000014">
    <property type="protein sequence ID" value="KZD90752.1"/>
    <property type="molecule type" value="Genomic_DNA"/>
</dbReference>
<dbReference type="Proteomes" id="UP001214898">
    <property type="component" value="Chromosome"/>
</dbReference>
<reference evidence="4" key="4">
    <citation type="submission" date="2023-03" db="EMBL/GenBank/DDBJ databases">
        <title>Complete genome sequences of 52 Bacillus and Priestia strains isolated from West-African fermentations and 26 reference strains from the DSMZ collection.</title>
        <authorList>
            <person name="Wiedenbein E.S."/>
            <person name="Canoy T.S."/>
            <person name="Hui Y."/>
            <person name="Parkouda C."/>
            <person name="Dawende C."/>
            <person name="Ametefe E."/>
            <person name="Jespersen L."/>
            <person name="Nielsen D.S."/>
        </authorList>
    </citation>
    <scope>NUCLEOTIDE SEQUENCE</scope>
    <source>
        <strain evidence="4">PRO56</strain>
    </source>
</reference>
<dbReference type="PATRIC" id="fig|1423.134.peg.4252"/>
<dbReference type="AlphaFoldDB" id="A0A0A0YC34"/>
<dbReference type="STRING" id="483913.AN935_03280"/>
<dbReference type="Proteomes" id="UP000665181">
    <property type="component" value="Unassembled WGS sequence"/>
</dbReference>
<dbReference type="RefSeq" id="WP_003244066.1">
    <property type="nucleotide sequence ID" value="NZ_AP024621.1"/>
</dbReference>
<evidence type="ECO:0000313" key="2">
    <source>
        <dbReference type="EMBL" id="KZD90752.1"/>
    </source>
</evidence>
<dbReference type="Pfam" id="PF13076">
    <property type="entry name" value="Fur_reg_FbpA"/>
    <property type="match status" value="1"/>
</dbReference>
<accession>A0A0A0YC34</accession>
<evidence type="ECO:0000313" key="5">
    <source>
        <dbReference type="Proteomes" id="UP000032247"/>
    </source>
</evidence>
<evidence type="ECO:0000313" key="1">
    <source>
        <dbReference type="EMBL" id="KIU10589.1"/>
    </source>
</evidence>
<dbReference type="EMBL" id="JXBC01000004">
    <property type="protein sequence ID" value="KIU10589.1"/>
    <property type="molecule type" value="Genomic_DNA"/>
</dbReference>
<dbReference type="EMBL" id="JAGFPW010000018">
    <property type="protein sequence ID" value="MBO3795956.1"/>
    <property type="molecule type" value="Genomic_DNA"/>
</dbReference>
<evidence type="ECO:0000313" key="4">
    <source>
        <dbReference type="EMBL" id="WEY84659.1"/>
    </source>
</evidence>
<dbReference type="Proteomes" id="UP000032247">
    <property type="component" value="Unassembled WGS sequence"/>
</dbReference>
<protein>
    <submittedName>
        <fullName evidence="3">Fur-regulated basic protein FbpA</fullName>
    </submittedName>
</protein>
<reference evidence="3" key="3">
    <citation type="submission" date="2021-03" db="EMBL/GenBank/DDBJ databases">
        <title>Isolation of Bacillus subtilis from fermented food sample.</title>
        <authorList>
            <person name="Lakshmanan V."/>
            <person name="Athira K."/>
            <person name="Rajagopal K."/>
        </authorList>
    </citation>
    <scope>NUCLEOTIDE SEQUENCE</scope>
    <source>
        <strain evidence="3">S1</strain>
    </source>
</reference>
<gene>
    <name evidence="4" type="primary">yebD</name>
    <name evidence="2" type="ORF">B4122_2831</name>
    <name evidence="3" type="ORF">J5227_16970</name>
    <name evidence="4" type="ORF">P5633_20835</name>
    <name evidence="1" type="ORF">SC09_Contig25orf00373</name>
</gene>
<evidence type="ECO:0000313" key="6">
    <source>
        <dbReference type="Proteomes" id="UP000076442"/>
    </source>
</evidence>
<dbReference type="InterPro" id="IPR025072">
    <property type="entry name" value="Fur_reg_FbpA"/>
</dbReference>
<evidence type="ECO:0000313" key="3">
    <source>
        <dbReference type="EMBL" id="MBO3795956.1"/>
    </source>
</evidence>
<organism evidence="1 5">
    <name type="scientific">Bacillus subtilis</name>
    <dbReference type="NCBI Taxonomy" id="1423"/>
    <lineage>
        <taxon>Bacteria</taxon>
        <taxon>Bacillati</taxon>
        <taxon>Bacillota</taxon>
        <taxon>Bacilli</taxon>
        <taxon>Bacillales</taxon>
        <taxon>Bacillaceae</taxon>
        <taxon>Bacillus</taxon>
    </lineage>
</organism>
<dbReference type="Proteomes" id="UP000076442">
    <property type="component" value="Unassembled WGS sequence"/>
</dbReference>
<dbReference type="EMBL" id="CP120576">
    <property type="protein sequence ID" value="WEY84659.1"/>
    <property type="molecule type" value="Genomic_DNA"/>
</dbReference>
<sequence length="55" mass="6581">MADVLRRAINQKKQFLKTKLLLSEFYQGRGEQLADYTLSELEKEYKSLQKMKKEI</sequence>
<proteinExistence type="predicted"/>
<reference evidence="2 6" key="2">
    <citation type="submission" date="2015-09" db="EMBL/GenBank/DDBJ databases">
        <title>Spore heat resistance.</title>
        <authorList>
            <person name="Boekhorst J."/>
            <person name="Berendsen E.M."/>
            <person name="Wells-Bennik M.H."/>
            <person name="Kuipers O.P."/>
        </authorList>
    </citation>
    <scope>NUCLEOTIDE SEQUENCE [LARGE SCALE GENOMIC DNA]</scope>
    <source>
        <strain evidence="2 6">B4122</strain>
    </source>
</reference>